<keyword evidence="9" id="KW-1185">Reference proteome</keyword>
<feature type="transmembrane region" description="Helical" evidence="6">
    <location>
        <begin position="44"/>
        <end position="67"/>
    </location>
</feature>
<keyword evidence="3 6" id="KW-0812">Transmembrane</keyword>
<dbReference type="Pfam" id="PF00892">
    <property type="entry name" value="EamA"/>
    <property type="match status" value="1"/>
</dbReference>
<keyword evidence="4 6" id="KW-1133">Transmembrane helix</keyword>
<dbReference type="InterPro" id="IPR037185">
    <property type="entry name" value="EmrE-like"/>
</dbReference>
<evidence type="ECO:0000256" key="6">
    <source>
        <dbReference type="SAM" id="Phobius"/>
    </source>
</evidence>
<feature type="transmembrane region" description="Helical" evidence="6">
    <location>
        <begin position="12"/>
        <end position="32"/>
    </location>
</feature>
<sequence length="328" mass="33423">MERHLELRSPGWAASSGHFAAMFSFGIAPIGFLVQKSLTESISVLHILSVQLGCSAIVLWLISFMLWKEGSIAPGALAKGLGLGLLQPGVVLLLNVAGAARLDSVTLVLLWALQPPATAFVGVILLGERPPSTLKYGLAVSFAGLVLLAVQRNPVGANQAAGFALVLAAIACAAVGPAISRHLNTVVLPWHRAASLQVTGGALLTGLGLVLVGDVSGLPALPGLWPSFAFLIFVSSAASYLAYSFALSRIDVAWVSLYAAVGPGLGAIVAVAVSGRAPGPVEAAGISVVVAGSVIPHLGKRADARQGRGTAMAGSLRRVGIEADRGKC</sequence>
<comment type="caution">
    <text evidence="8">The sequence shown here is derived from an EMBL/GenBank/DDBJ whole genome shotgun (WGS) entry which is preliminary data.</text>
</comment>
<keyword evidence="5 6" id="KW-0472">Membrane</keyword>
<dbReference type="PANTHER" id="PTHR32322">
    <property type="entry name" value="INNER MEMBRANE TRANSPORTER"/>
    <property type="match status" value="1"/>
</dbReference>
<reference evidence="8 9" key="1">
    <citation type="submission" date="2023-07" db="EMBL/GenBank/DDBJ databases">
        <title>Genomic Encyclopedia of Type Strains, Phase IV (KMG-IV): sequencing the most valuable type-strain genomes for metagenomic binning, comparative biology and taxonomic classification.</title>
        <authorList>
            <person name="Goeker M."/>
        </authorList>
    </citation>
    <scope>NUCLEOTIDE SEQUENCE [LARGE SCALE GENOMIC DNA]</scope>
    <source>
        <strain evidence="8 9">DSM 19619</strain>
    </source>
</reference>
<dbReference type="EMBL" id="JAUSVX010000007">
    <property type="protein sequence ID" value="MDQ0471042.1"/>
    <property type="molecule type" value="Genomic_DNA"/>
</dbReference>
<organism evidence="8 9">
    <name type="scientific">Labrys wisconsinensis</name>
    <dbReference type="NCBI Taxonomy" id="425677"/>
    <lineage>
        <taxon>Bacteria</taxon>
        <taxon>Pseudomonadati</taxon>
        <taxon>Pseudomonadota</taxon>
        <taxon>Alphaproteobacteria</taxon>
        <taxon>Hyphomicrobiales</taxon>
        <taxon>Xanthobacteraceae</taxon>
        <taxon>Labrys</taxon>
    </lineage>
</organism>
<comment type="similarity">
    <text evidence="2">Belongs to the EamA transporter family.</text>
</comment>
<name>A0ABU0J9V1_9HYPH</name>
<evidence type="ECO:0000256" key="4">
    <source>
        <dbReference type="ARBA" id="ARBA00022989"/>
    </source>
</evidence>
<feature type="transmembrane region" description="Helical" evidence="6">
    <location>
        <begin position="281"/>
        <end position="299"/>
    </location>
</feature>
<evidence type="ECO:0000313" key="9">
    <source>
        <dbReference type="Proteomes" id="UP001242480"/>
    </source>
</evidence>
<dbReference type="SUPFAM" id="SSF103481">
    <property type="entry name" value="Multidrug resistance efflux transporter EmrE"/>
    <property type="match status" value="2"/>
</dbReference>
<dbReference type="RefSeq" id="WP_307275551.1">
    <property type="nucleotide sequence ID" value="NZ_JAUSVX010000007.1"/>
</dbReference>
<dbReference type="Proteomes" id="UP001242480">
    <property type="component" value="Unassembled WGS sequence"/>
</dbReference>
<evidence type="ECO:0000259" key="7">
    <source>
        <dbReference type="Pfam" id="PF00892"/>
    </source>
</evidence>
<feature type="transmembrane region" description="Helical" evidence="6">
    <location>
        <begin position="192"/>
        <end position="212"/>
    </location>
</feature>
<feature type="transmembrane region" description="Helical" evidence="6">
    <location>
        <begin position="106"/>
        <end position="126"/>
    </location>
</feature>
<proteinExistence type="inferred from homology"/>
<feature type="transmembrane region" description="Helical" evidence="6">
    <location>
        <begin position="255"/>
        <end position="275"/>
    </location>
</feature>
<protein>
    <submittedName>
        <fullName evidence="8">Drug/metabolite transporter (DMT)-like permease</fullName>
    </submittedName>
</protein>
<gene>
    <name evidence="8" type="ORF">QO011_004061</name>
</gene>
<evidence type="ECO:0000256" key="3">
    <source>
        <dbReference type="ARBA" id="ARBA00022692"/>
    </source>
</evidence>
<feature type="transmembrane region" description="Helical" evidence="6">
    <location>
        <begin position="133"/>
        <end position="150"/>
    </location>
</feature>
<feature type="transmembrane region" description="Helical" evidence="6">
    <location>
        <begin position="224"/>
        <end position="243"/>
    </location>
</feature>
<feature type="domain" description="EamA" evidence="7">
    <location>
        <begin position="19"/>
        <end position="148"/>
    </location>
</feature>
<comment type="subcellular location">
    <subcellularLocation>
        <location evidence="1">Membrane</location>
        <topology evidence="1">Multi-pass membrane protein</topology>
    </subcellularLocation>
</comment>
<accession>A0ABU0J9V1</accession>
<evidence type="ECO:0000313" key="8">
    <source>
        <dbReference type="EMBL" id="MDQ0471042.1"/>
    </source>
</evidence>
<evidence type="ECO:0000256" key="5">
    <source>
        <dbReference type="ARBA" id="ARBA00023136"/>
    </source>
</evidence>
<evidence type="ECO:0000256" key="1">
    <source>
        <dbReference type="ARBA" id="ARBA00004141"/>
    </source>
</evidence>
<dbReference type="InterPro" id="IPR050638">
    <property type="entry name" value="AA-Vitamin_Transporters"/>
</dbReference>
<dbReference type="InterPro" id="IPR000620">
    <property type="entry name" value="EamA_dom"/>
</dbReference>
<evidence type="ECO:0000256" key="2">
    <source>
        <dbReference type="ARBA" id="ARBA00007362"/>
    </source>
</evidence>
<feature type="transmembrane region" description="Helical" evidence="6">
    <location>
        <begin position="162"/>
        <end position="180"/>
    </location>
</feature>
<feature type="transmembrane region" description="Helical" evidence="6">
    <location>
        <begin position="79"/>
        <end position="100"/>
    </location>
</feature>
<dbReference type="PANTHER" id="PTHR32322:SF2">
    <property type="entry name" value="EAMA DOMAIN-CONTAINING PROTEIN"/>
    <property type="match status" value="1"/>
</dbReference>